<feature type="non-terminal residue" evidence="1">
    <location>
        <position position="153"/>
    </location>
</feature>
<comment type="caution">
    <text evidence="1">The sequence shown here is derived from an EMBL/GenBank/DDBJ whole genome shotgun (WGS) entry which is preliminary data.</text>
</comment>
<dbReference type="EMBL" id="CAJVPV010001435">
    <property type="protein sequence ID" value="CAG8497365.1"/>
    <property type="molecule type" value="Genomic_DNA"/>
</dbReference>
<accession>A0A9N8ZIU0</accession>
<reference evidence="1" key="1">
    <citation type="submission" date="2021-06" db="EMBL/GenBank/DDBJ databases">
        <authorList>
            <person name="Kallberg Y."/>
            <person name="Tangrot J."/>
            <person name="Rosling A."/>
        </authorList>
    </citation>
    <scope>NUCLEOTIDE SEQUENCE</scope>
    <source>
        <strain evidence="1">CL551</strain>
    </source>
</reference>
<keyword evidence="2" id="KW-1185">Reference proteome</keyword>
<dbReference type="AlphaFoldDB" id="A0A9N8ZIU0"/>
<evidence type="ECO:0000313" key="2">
    <source>
        <dbReference type="Proteomes" id="UP000789342"/>
    </source>
</evidence>
<proteinExistence type="predicted"/>
<protein>
    <submittedName>
        <fullName evidence="1">18262_t:CDS:1</fullName>
    </submittedName>
</protein>
<name>A0A9N8ZIU0_9GLOM</name>
<organism evidence="1 2">
    <name type="scientific">Acaulospora morrowiae</name>
    <dbReference type="NCBI Taxonomy" id="94023"/>
    <lineage>
        <taxon>Eukaryota</taxon>
        <taxon>Fungi</taxon>
        <taxon>Fungi incertae sedis</taxon>
        <taxon>Mucoromycota</taxon>
        <taxon>Glomeromycotina</taxon>
        <taxon>Glomeromycetes</taxon>
        <taxon>Diversisporales</taxon>
        <taxon>Acaulosporaceae</taxon>
        <taxon>Acaulospora</taxon>
    </lineage>
</organism>
<evidence type="ECO:0000313" key="1">
    <source>
        <dbReference type="EMBL" id="CAG8497365.1"/>
    </source>
</evidence>
<gene>
    <name evidence="1" type="ORF">AMORRO_LOCUS3080</name>
</gene>
<dbReference type="Proteomes" id="UP000789342">
    <property type="component" value="Unassembled WGS sequence"/>
</dbReference>
<sequence length="153" mass="18282">MLLFLRYRKSVQFHSNWGLFPLNFLMPVRYINLRTLENPQTWLLTIMCMRIVDKLHAARNLDENICYKLQALFERDERLEDINEEKNELRYKTKDGKLGKAAVDNIKCVISNLKPFLLSILEVSSEKFDEIIVQFSKEMEDNDSYHDMRRVYG</sequence>
<dbReference type="OrthoDB" id="2013972at2759"/>